<organism evidence="1">
    <name type="scientific">uncultured Leptolyngbya sp</name>
    <dbReference type="NCBI Taxonomy" id="332963"/>
    <lineage>
        <taxon>Bacteria</taxon>
        <taxon>Bacillati</taxon>
        <taxon>Cyanobacteriota</taxon>
        <taxon>Cyanophyceae</taxon>
        <taxon>Leptolyngbyales</taxon>
        <taxon>Leptolyngbyaceae</taxon>
        <taxon>Leptolyngbya group</taxon>
        <taxon>Leptolyngbya</taxon>
        <taxon>environmental samples</taxon>
    </lineage>
</organism>
<proteinExistence type="predicted"/>
<evidence type="ECO:0000313" key="1">
    <source>
        <dbReference type="EMBL" id="CAA9343555.1"/>
    </source>
</evidence>
<protein>
    <submittedName>
        <fullName evidence="1">Uncharacterized protein</fullName>
    </submittedName>
</protein>
<reference evidence="1" key="1">
    <citation type="submission" date="2020-02" db="EMBL/GenBank/DDBJ databases">
        <authorList>
            <person name="Meier V. D."/>
        </authorList>
    </citation>
    <scope>NUCLEOTIDE SEQUENCE</scope>
    <source>
        <strain evidence="1">AVDCRST_MAG94</strain>
    </source>
</reference>
<dbReference type="EMBL" id="CADCTY010000849">
    <property type="protein sequence ID" value="CAA9343555.1"/>
    <property type="molecule type" value="Genomic_DNA"/>
</dbReference>
<gene>
    <name evidence="1" type="ORF">AVDCRST_MAG94-2420</name>
</gene>
<name>A0A6J4LW40_9CYAN</name>
<accession>A0A6J4LW40</accession>
<dbReference type="AlphaFoldDB" id="A0A6J4LW40"/>
<sequence length="120" mass="12903">MESPNRPNNADPLLFRYVATAEESNQPSITVVLSVQGALIGGQIISAALYAEALKPGAAVKDAATVFALLQQDILADRGRYIHLQNPWVVSVAGQIPFNPGSVWRCRLDAVDGFFLGPVR</sequence>